<feature type="region of interest" description="Disordered" evidence="1">
    <location>
        <begin position="1"/>
        <end position="36"/>
    </location>
</feature>
<feature type="compositionally biased region" description="Basic and acidic residues" evidence="1">
    <location>
        <begin position="1"/>
        <end position="11"/>
    </location>
</feature>
<name>A0A7S2RYC5_9STRA</name>
<gene>
    <name evidence="2" type="ORF">RMAR1173_LOCUS9256</name>
</gene>
<evidence type="ECO:0000256" key="1">
    <source>
        <dbReference type="SAM" id="MobiDB-lite"/>
    </source>
</evidence>
<feature type="region of interest" description="Disordered" evidence="1">
    <location>
        <begin position="758"/>
        <end position="784"/>
    </location>
</feature>
<protein>
    <submittedName>
        <fullName evidence="2">Uncharacterized protein</fullName>
    </submittedName>
</protein>
<feature type="region of interest" description="Disordered" evidence="1">
    <location>
        <begin position="711"/>
        <end position="742"/>
    </location>
</feature>
<accession>A0A7S2RYC5</accession>
<dbReference type="AlphaFoldDB" id="A0A7S2RYC5"/>
<reference evidence="2" key="1">
    <citation type="submission" date="2021-01" db="EMBL/GenBank/DDBJ databases">
        <authorList>
            <person name="Corre E."/>
            <person name="Pelletier E."/>
            <person name="Niang G."/>
            <person name="Scheremetjew M."/>
            <person name="Finn R."/>
            <person name="Kale V."/>
            <person name="Holt S."/>
            <person name="Cochrane G."/>
            <person name="Meng A."/>
            <person name="Brown T."/>
            <person name="Cohen L."/>
        </authorList>
    </citation>
    <scope>NUCLEOTIDE SEQUENCE</scope>
    <source>
        <strain evidence="2">CCMP1243</strain>
    </source>
</reference>
<feature type="region of interest" description="Disordered" evidence="1">
    <location>
        <begin position="506"/>
        <end position="564"/>
    </location>
</feature>
<organism evidence="2">
    <name type="scientific">Rhizochromulina marina</name>
    <dbReference type="NCBI Taxonomy" id="1034831"/>
    <lineage>
        <taxon>Eukaryota</taxon>
        <taxon>Sar</taxon>
        <taxon>Stramenopiles</taxon>
        <taxon>Ochrophyta</taxon>
        <taxon>Dictyochophyceae</taxon>
        <taxon>Rhizochromulinales</taxon>
        <taxon>Rhizochromulina</taxon>
    </lineage>
</organism>
<feature type="compositionally biased region" description="Polar residues" evidence="1">
    <location>
        <begin position="53"/>
        <end position="63"/>
    </location>
</feature>
<feature type="region of interest" description="Disordered" evidence="1">
    <location>
        <begin position="53"/>
        <end position="105"/>
    </location>
</feature>
<feature type="region of interest" description="Disordered" evidence="1">
    <location>
        <begin position="263"/>
        <end position="315"/>
    </location>
</feature>
<sequence>MALAQRRDQRSLARAQRALLRRESSAEVMEDGELEGSQGDLLAKLSGLDNLESSHLSLQSNHSDAGEMEPGKGRGGAASPRVHTPQPRPMPAQPEVQSSEQERKSQLAREVLLELSMLDEESYDQALRVAVADTASQTYPLLHLGRALVADAKEDMASAVQSPASAATHQEDMALASLFLLVLSLQGKVPHSLSGWDRVSDRALVKRVTKVQGLGEEVRRRLCSSTRASFRCRAELLRLVVRLPPERLSWQRFQTLLAASVQDVDPVPPTDTNAASPQPTPVPQRVVTPEKPTPQDGGGTAQMGTPSGSSAGEDEVHLPRSIIRTDWSPKTLSFIGDLTVAQSAASETARLLAAERRSESQRLHDLDMSFLTNDSDEAPRELTAADFDVELSQFEPPGYLDTSFDISHITTCKEPMKDRDDPPRRCLHERGLPLSSGPNEATPITMHARPPRQFGASPEPLLHYSGAATPRQEVTDLGAKQTPTMPEPSPVGKRVPLSNVRSQVVNNNQESGSPQGQRLGDSGTQTTPKPPPGSPLAQAQPSKEEAPRAELPQEGSDPHLPTRTSAAGAAITGSRATPSPRAGLSSWSAAKLADLVRALGPADDYARVANAILHCGLDGHTLQAEYGVLDQPSAMPHLPPTTTVRIDQLLEDLGVGDIPNGDTNGIIKCKLRLCLSHPLSIPTTEAPPPLVLMHPLHRAEEDVAATNLTVGATPPSVLPPPSGQSSGGIETRRRNGGGGGAVNLDKLLRLIPMATTAEANARQASSGRDRAEEGAGRAGVRRSA</sequence>
<evidence type="ECO:0000313" key="2">
    <source>
        <dbReference type="EMBL" id="CAD9684258.1"/>
    </source>
</evidence>
<proteinExistence type="predicted"/>
<feature type="region of interest" description="Disordered" evidence="1">
    <location>
        <begin position="413"/>
        <end position="464"/>
    </location>
</feature>
<feature type="compositionally biased region" description="Polar residues" evidence="1">
    <location>
        <begin position="510"/>
        <end position="527"/>
    </location>
</feature>
<feature type="compositionally biased region" description="Basic and acidic residues" evidence="1">
    <location>
        <begin position="414"/>
        <end position="431"/>
    </location>
</feature>
<dbReference type="EMBL" id="HBHJ01014133">
    <property type="protein sequence ID" value="CAD9684258.1"/>
    <property type="molecule type" value="Transcribed_RNA"/>
</dbReference>